<keyword evidence="3 11" id="KW-0028">Amino-acid biosynthesis</keyword>
<dbReference type="InterPro" id="IPR000672">
    <property type="entry name" value="THF_DH/CycHdrlase"/>
</dbReference>
<feature type="binding site" evidence="11">
    <location>
        <position position="236"/>
    </location>
    <ligand>
        <name>NADP(+)</name>
        <dbReference type="ChEBI" id="CHEBI:58349"/>
    </ligand>
</feature>
<comment type="subunit">
    <text evidence="11">Homodimer.</text>
</comment>
<organism evidence="14 15">
    <name type="scientific">Prauserella endophytica</name>
    <dbReference type="NCBI Taxonomy" id="1592324"/>
    <lineage>
        <taxon>Bacteria</taxon>
        <taxon>Bacillati</taxon>
        <taxon>Actinomycetota</taxon>
        <taxon>Actinomycetes</taxon>
        <taxon>Pseudonocardiales</taxon>
        <taxon>Pseudonocardiaceae</taxon>
        <taxon>Prauserella</taxon>
        <taxon>Prauserella coralliicola group</taxon>
    </lineage>
</organism>
<dbReference type="PANTHER" id="PTHR48099">
    <property type="entry name" value="C-1-TETRAHYDROFOLATE SYNTHASE, CYTOPLASMIC-RELATED"/>
    <property type="match status" value="1"/>
</dbReference>
<dbReference type="SUPFAM" id="SSF51735">
    <property type="entry name" value="NAD(P)-binding Rossmann-fold domains"/>
    <property type="match status" value="1"/>
</dbReference>
<protein>
    <recommendedName>
        <fullName evidence="11">Bifunctional protein FolD</fullName>
    </recommendedName>
    <domain>
        <recommendedName>
            <fullName evidence="11">Methylenetetrahydrofolate dehydrogenase</fullName>
            <ecNumber evidence="11">1.5.1.5</ecNumber>
        </recommendedName>
    </domain>
    <domain>
        <recommendedName>
            <fullName evidence="11">Methenyltetrahydrofolate cyclohydrolase</fullName>
            <ecNumber evidence="11">3.5.4.9</ecNumber>
        </recommendedName>
    </domain>
</protein>
<dbReference type="PANTHER" id="PTHR48099:SF5">
    <property type="entry name" value="C-1-TETRAHYDROFOLATE SYNTHASE, CYTOPLASMIC"/>
    <property type="match status" value="1"/>
</dbReference>
<feature type="domain" description="Tetrahydrofolate dehydrogenase/cyclohydrolase catalytic" evidence="12">
    <location>
        <begin position="12"/>
        <end position="125"/>
    </location>
</feature>
<dbReference type="SUPFAM" id="SSF53223">
    <property type="entry name" value="Aminoacid dehydrogenase-like, N-terminal domain"/>
    <property type="match status" value="1"/>
</dbReference>
<keyword evidence="8 11" id="KW-0368">Histidine biosynthesis</keyword>
<dbReference type="Pfam" id="PF02882">
    <property type="entry name" value="THF_DHG_CYH_C"/>
    <property type="match status" value="1"/>
</dbReference>
<sequence length="288" mass="28809">MTSQLAATTVVSGTGLARDLRAEVTSAAADLTAAGTPPQLAVVVATADESTAWYVRSIRGAATKTGIRCSVVDLGPDAPPSRIGATLSALSADPEVHGIMLQTPLPDGAHFADLAASISPEKDVDGANPVSLGRLGAGLTAFAPATAAAVLALLDHYEVPLAGRHAVVVGRSTVVGKPAAQLLLRRDATVTVCHRHTSDLAEHTARADVLVVAVGRTGLITAEHVRPGAMVIDVGTNPTDDGGLAGDVDAAAVSGLAGGLTPVPGGVGPVTTALLLRHTVESAARRSP</sequence>
<dbReference type="EMBL" id="SWMS01000008">
    <property type="protein sequence ID" value="TKG70579.1"/>
    <property type="molecule type" value="Genomic_DNA"/>
</dbReference>
<dbReference type="EC" id="1.5.1.5" evidence="11"/>
<evidence type="ECO:0000256" key="5">
    <source>
        <dbReference type="ARBA" id="ARBA00022801"/>
    </source>
</evidence>
<dbReference type="PRINTS" id="PR00085">
    <property type="entry name" value="THFDHDRGNASE"/>
</dbReference>
<keyword evidence="4 11" id="KW-0658">Purine biosynthesis</keyword>
<evidence type="ECO:0000256" key="2">
    <source>
        <dbReference type="ARBA" id="ARBA00022563"/>
    </source>
</evidence>
<evidence type="ECO:0000256" key="9">
    <source>
        <dbReference type="ARBA" id="ARBA00023167"/>
    </source>
</evidence>
<comment type="function">
    <text evidence="11">Catalyzes the oxidation of 5,10-methylenetetrahydrofolate to 5,10-methenyltetrahydrofolate and then the hydrolysis of 5,10-methenyltetrahydrofolate to 10-formyltetrahydrofolate.</text>
</comment>
<keyword evidence="2 11" id="KW-0554">One-carbon metabolism</keyword>
<comment type="caution">
    <text evidence="14">The sequence shown here is derived from an EMBL/GenBank/DDBJ whole genome shotgun (WGS) entry which is preliminary data.</text>
</comment>
<dbReference type="CDD" id="cd01080">
    <property type="entry name" value="NAD_bind_m-THF_DH_Cyclohyd"/>
    <property type="match status" value="1"/>
</dbReference>
<evidence type="ECO:0000256" key="7">
    <source>
        <dbReference type="ARBA" id="ARBA00023002"/>
    </source>
</evidence>
<comment type="similarity">
    <text evidence="11">Belongs to the tetrahydrofolate dehydrogenase/cyclohydrolase family.</text>
</comment>
<dbReference type="EC" id="3.5.4.9" evidence="11"/>
<keyword evidence="7 11" id="KW-0560">Oxidoreductase</keyword>
<comment type="catalytic activity">
    <reaction evidence="11">
        <text>(6R)-5,10-methenyltetrahydrofolate + H2O = (6R)-10-formyltetrahydrofolate + H(+)</text>
        <dbReference type="Rhea" id="RHEA:23700"/>
        <dbReference type="ChEBI" id="CHEBI:15377"/>
        <dbReference type="ChEBI" id="CHEBI:15378"/>
        <dbReference type="ChEBI" id="CHEBI:57455"/>
        <dbReference type="ChEBI" id="CHEBI:195366"/>
        <dbReference type="EC" id="3.5.4.9"/>
    </reaction>
</comment>
<dbReference type="Gene3D" id="3.40.50.720">
    <property type="entry name" value="NAD(P)-binding Rossmann-like Domain"/>
    <property type="match status" value="1"/>
</dbReference>
<name>A0ABY2S447_9PSEU</name>
<accession>A0ABY2S447</accession>
<evidence type="ECO:0000256" key="3">
    <source>
        <dbReference type="ARBA" id="ARBA00022605"/>
    </source>
</evidence>
<evidence type="ECO:0000256" key="6">
    <source>
        <dbReference type="ARBA" id="ARBA00022857"/>
    </source>
</evidence>
<dbReference type="RefSeq" id="WP_137095578.1">
    <property type="nucleotide sequence ID" value="NZ_SWMS01000008.1"/>
</dbReference>
<dbReference type="InterPro" id="IPR046346">
    <property type="entry name" value="Aminoacid_DH-like_N_sf"/>
</dbReference>
<evidence type="ECO:0000256" key="8">
    <source>
        <dbReference type="ARBA" id="ARBA00023102"/>
    </source>
</evidence>
<keyword evidence="5 11" id="KW-0378">Hydrolase</keyword>
<keyword evidence="10 11" id="KW-0511">Multifunctional enzyme</keyword>
<gene>
    <name evidence="11" type="primary">folD</name>
    <name evidence="14" type="ORF">FCN18_17015</name>
</gene>
<dbReference type="InterPro" id="IPR020631">
    <property type="entry name" value="THF_DH/CycHdrlase_NAD-bd_dom"/>
</dbReference>
<evidence type="ECO:0000313" key="14">
    <source>
        <dbReference type="EMBL" id="TKG70579.1"/>
    </source>
</evidence>
<evidence type="ECO:0000256" key="4">
    <source>
        <dbReference type="ARBA" id="ARBA00022755"/>
    </source>
</evidence>
<evidence type="ECO:0000256" key="11">
    <source>
        <dbReference type="HAMAP-Rule" id="MF_01576"/>
    </source>
</evidence>
<dbReference type="Pfam" id="PF00763">
    <property type="entry name" value="THF_DHG_CYH"/>
    <property type="match status" value="1"/>
</dbReference>
<evidence type="ECO:0000259" key="12">
    <source>
        <dbReference type="Pfam" id="PF00763"/>
    </source>
</evidence>
<feature type="domain" description="Tetrahydrofolate dehydrogenase/cyclohydrolase NAD(P)-binding" evidence="13">
    <location>
        <begin position="144"/>
        <end position="285"/>
    </location>
</feature>
<keyword evidence="6 11" id="KW-0521">NADP</keyword>
<evidence type="ECO:0000256" key="1">
    <source>
        <dbReference type="ARBA" id="ARBA00004777"/>
    </source>
</evidence>
<reference evidence="14 15" key="1">
    <citation type="journal article" date="2015" name="Antonie Van Leeuwenhoek">
        <title>Prauserella endophytica sp. nov., an endophytic actinobacterium isolated from Tamarix taklamakanensis.</title>
        <authorList>
            <person name="Liu J.M."/>
            <person name="Habden X."/>
            <person name="Guo L."/>
            <person name="Tuo L."/>
            <person name="Jiang Z.K."/>
            <person name="Liu S.W."/>
            <person name="Liu X.F."/>
            <person name="Chen L."/>
            <person name="Li R.F."/>
            <person name="Zhang Y.Q."/>
            <person name="Sun C.H."/>
        </authorList>
    </citation>
    <scope>NUCLEOTIDE SEQUENCE [LARGE SCALE GENOMIC DNA]</scope>
    <source>
        <strain evidence="14 15">CGMCC 4.7182</strain>
    </source>
</reference>
<dbReference type="InterPro" id="IPR036291">
    <property type="entry name" value="NAD(P)-bd_dom_sf"/>
</dbReference>
<comment type="caution">
    <text evidence="11">Lacks conserved residue(s) required for the propagation of feature annotation.</text>
</comment>
<dbReference type="Proteomes" id="UP000309992">
    <property type="component" value="Unassembled WGS sequence"/>
</dbReference>
<evidence type="ECO:0000259" key="13">
    <source>
        <dbReference type="Pfam" id="PF02882"/>
    </source>
</evidence>
<keyword evidence="9 11" id="KW-0486">Methionine biosynthesis</keyword>
<keyword evidence="15" id="KW-1185">Reference proteome</keyword>
<comment type="pathway">
    <text evidence="1 11">One-carbon metabolism; tetrahydrofolate interconversion.</text>
</comment>
<proteinExistence type="inferred from homology"/>
<dbReference type="HAMAP" id="MF_01576">
    <property type="entry name" value="THF_DHG_CYH"/>
    <property type="match status" value="1"/>
</dbReference>
<evidence type="ECO:0000256" key="10">
    <source>
        <dbReference type="ARBA" id="ARBA00023268"/>
    </source>
</evidence>
<feature type="binding site" evidence="11">
    <location>
        <begin position="170"/>
        <end position="172"/>
    </location>
    <ligand>
        <name>NADP(+)</name>
        <dbReference type="ChEBI" id="CHEBI:58349"/>
    </ligand>
</feature>
<dbReference type="Gene3D" id="3.40.50.10860">
    <property type="entry name" value="Leucine Dehydrogenase, chain A, domain 1"/>
    <property type="match status" value="1"/>
</dbReference>
<comment type="catalytic activity">
    <reaction evidence="11">
        <text>(6R)-5,10-methylene-5,6,7,8-tetrahydrofolate + NADP(+) = (6R)-5,10-methenyltetrahydrofolate + NADPH</text>
        <dbReference type="Rhea" id="RHEA:22812"/>
        <dbReference type="ChEBI" id="CHEBI:15636"/>
        <dbReference type="ChEBI" id="CHEBI:57455"/>
        <dbReference type="ChEBI" id="CHEBI:57783"/>
        <dbReference type="ChEBI" id="CHEBI:58349"/>
        <dbReference type="EC" id="1.5.1.5"/>
    </reaction>
</comment>
<evidence type="ECO:0000313" key="15">
    <source>
        <dbReference type="Proteomes" id="UP000309992"/>
    </source>
</evidence>
<dbReference type="InterPro" id="IPR020630">
    <property type="entry name" value="THF_DH/CycHdrlase_cat_dom"/>
</dbReference>